<feature type="domain" description="NlpE C-terminal OB" evidence="2">
    <location>
        <begin position="146"/>
        <end position="210"/>
    </location>
</feature>
<gene>
    <name evidence="3" type="ORF">VT98_10362</name>
</gene>
<evidence type="ECO:0000313" key="4">
    <source>
        <dbReference type="Proteomes" id="UP000288086"/>
    </source>
</evidence>
<feature type="chain" id="PRO_5019152457" description="NlpE C-terminal OB domain-containing protein" evidence="1">
    <location>
        <begin position="22"/>
        <end position="330"/>
    </location>
</feature>
<sequence length="330" mass="37156">MRTNLRLFLLLVLFMAGCAPHQKHIQKDKATAFIHPLPAVFRADLALKRCPPTSFELVLRPDGLYFLQMEKGIPGNVTVQAEIGVWRYNEEKEIVRLTSYDKAVRILEVTGKQALKMIKASGGIMPPLVRYDFTLANTEPTYEGVVRVQGMYSRKRTRGVFRECLSGVSFPLLATRNRVAEAEQAYQNILHGRAGSLFVTLDVRFSSRTGRGDRLIPVRSVSIDPYRSCKERCIATIADNRWYLIEVGGKTLERESVSKSPFLKVQSGEQLIQGSAGCNNFTGSWLFAIMSSSSVGLRQLVWPVLLVWRWKMPFCRPWITPGGIPSGVIF</sequence>
<evidence type="ECO:0000313" key="3">
    <source>
        <dbReference type="EMBL" id="RWX49535.1"/>
    </source>
</evidence>
<protein>
    <recommendedName>
        <fullName evidence="2">NlpE C-terminal OB domain-containing protein</fullName>
    </recommendedName>
</protein>
<dbReference type="AlphaFoldDB" id="A0A444J8W5"/>
<dbReference type="Pfam" id="PF17185">
    <property type="entry name" value="NlpE_C"/>
    <property type="match status" value="1"/>
</dbReference>
<organism evidence="3 4">
    <name type="scientific">Candidatus Electrothrix communis</name>
    <dbReference type="NCBI Taxonomy" id="1859133"/>
    <lineage>
        <taxon>Bacteria</taxon>
        <taxon>Pseudomonadati</taxon>
        <taxon>Thermodesulfobacteriota</taxon>
        <taxon>Desulfobulbia</taxon>
        <taxon>Desulfobulbales</taxon>
        <taxon>Desulfobulbaceae</taxon>
        <taxon>Candidatus Electrothrix</taxon>
    </lineage>
</organism>
<dbReference type="EMBL" id="MTKP01000036">
    <property type="protein sequence ID" value="RWX49535.1"/>
    <property type="molecule type" value="Genomic_DNA"/>
</dbReference>
<evidence type="ECO:0000259" key="2">
    <source>
        <dbReference type="Pfam" id="PF17185"/>
    </source>
</evidence>
<accession>A0A444J8W5</accession>
<dbReference type="Proteomes" id="UP000288086">
    <property type="component" value="Unassembled WGS sequence"/>
</dbReference>
<keyword evidence="4" id="KW-1185">Reference proteome</keyword>
<evidence type="ECO:0000256" key="1">
    <source>
        <dbReference type="SAM" id="SignalP"/>
    </source>
</evidence>
<feature type="signal peptide" evidence="1">
    <location>
        <begin position="1"/>
        <end position="21"/>
    </location>
</feature>
<keyword evidence="1" id="KW-0732">Signal</keyword>
<dbReference type="Gene3D" id="2.40.50.540">
    <property type="match status" value="1"/>
</dbReference>
<dbReference type="InterPro" id="IPR038139">
    <property type="entry name" value="NlpE_C_sf"/>
</dbReference>
<reference evidence="3 4" key="1">
    <citation type="submission" date="2017-01" db="EMBL/GenBank/DDBJ databases">
        <title>The cable genome- insights into the physiology and evolution of filamentous bacteria capable of sulfide oxidation via long distance electron transfer.</title>
        <authorList>
            <person name="Schreiber L."/>
            <person name="Bjerg J.T."/>
            <person name="Boggild A."/>
            <person name="Van De Vossenberg J."/>
            <person name="Meysman F."/>
            <person name="Nielsen L.P."/>
            <person name="Schramm A."/>
            <person name="Kjeldsen K.U."/>
        </authorList>
    </citation>
    <scope>NUCLEOTIDE SEQUENCE [LARGE SCALE GENOMIC DNA]</scope>
    <source>
        <strain evidence="3">A1</strain>
    </source>
</reference>
<dbReference type="InterPro" id="IPR033450">
    <property type="entry name" value="NlpE_C"/>
</dbReference>
<dbReference type="PROSITE" id="PS51257">
    <property type="entry name" value="PROKAR_LIPOPROTEIN"/>
    <property type="match status" value="1"/>
</dbReference>
<proteinExistence type="predicted"/>
<comment type="caution">
    <text evidence="3">The sequence shown here is derived from an EMBL/GenBank/DDBJ whole genome shotgun (WGS) entry which is preliminary data.</text>
</comment>
<name>A0A444J8W5_9BACT</name>